<dbReference type="EMBL" id="BAABBA010000007">
    <property type="protein sequence ID" value="GAA4287416.1"/>
    <property type="molecule type" value="Genomic_DNA"/>
</dbReference>
<evidence type="ECO:0000313" key="4">
    <source>
        <dbReference type="EMBL" id="GAA4287416.1"/>
    </source>
</evidence>
<keyword evidence="1" id="KW-0808">Transferase</keyword>
<evidence type="ECO:0000256" key="1">
    <source>
        <dbReference type="ARBA" id="ARBA00022679"/>
    </source>
</evidence>
<dbReference type="Gene3D" id="3.40.630.30">
    <property type="match status" value="1"/>
</dbReference>
<protein>
    <submittedName>
        <fullName evidence="4">GNAT family N-acetyltransferase</fullName>
    </submittedName>
</protein>
<keyword evidence="2" id="KW-0012">Acyltransferase</keyword>
<dbReference type="PANTHER" id="PTHR43877:SF2">
    <property type="entry name" value="AMINOALKYLPHOSPHONATE N-ACETYLTRANSFERASE-RELATED"/>
    <property type="match status" value="1"/>
</dbReference>
<comment type="caution">
    <text evidence="4">The sequence shown here is derived from an EMBL/GenBank/DDBJ whole genome shotgun (WGS) entry which is preliminary data.</text>
</comment>
<dbReference type="Proteomes" id="UP001499841">
    <property type="component" value="Unassembled WGS sequence"/>
</dbReference>
<dbReference type="Pfam" id="PF00583">
    <property type="entry name" value="Acetyltransf_1"/>
    <property type="match status" value="1"/>
</dbReference>
<feature type="domain" description="N-acetyltransferase" evidence="3">
    <location>
        <begin position="24"/>
        <end position="181"/>
    </location>
</feature>
<sequence>MDRGWRRRAAMVDIFTMPRHASTLQVREVAWEDPAAAGLRAAMSAELDPRYADQEARLRPLLSPGPEQIALTLVVEDGDEPVACGSLRTLAEAVDVDGAPARHEVKKLYVAPGHRRRGLATLVLEELRAAAGRSGDDAVVLHTGTLQPEAVALYEARGWRRIPPFVPYAEIADLSLCFAASTSRTREGRSTATPAS</sequence>
<dbReference type="PROSITE" id="PS51186">
    <property type="entry name" value="GNAT"/>
    <property type="match status" value="1"/>
</dbReference>
<proteinExistence type="predicted"/>
<evidence type="ECO:0000256" key="2">
    <source>
        <dbReference type="ARBA" id="ARBA00023315"/>
    </source>
</evidence>
<dbReference type="SUPFAM" id="SSF55729">
    <property type="entry name" value="Acyl-CoA N-acyltransferases (Nat)"/>
    <property type="match status" value="1"/>
</dbReference>
<evidence type="ECO:0000313" key="5">
    <source>
        <dbReference type="Proteomes" id="UP001499841"/>
    </source>
</evidence>
<evidence type="ECO:0000259" key="3">
    <source>
        <dbReference type="PROSITE" id="PS51186"/>
    </source>
</evidence>
<keyword evidence="5" id="KW-1185">Reference proteome</keyword>
<dbReference type="InterPro" id="IPR050832">
    <property type="entry name" value="Bact_Acetyltransf"/>
</dbReference>
<reference evidence="5" key="1">
    <citation type="journal article" date="2019" name="Int. J. Syst. Evol. Microbiol.">
        <title>The Global Catalogue of Microorganisms (GCM) 10K type strain sequencing project: providing services to taxonomists for standard genome sequencing and annotation.</title>
        <authorList>
            <consortium name="The Broad Institute Genomics Platform"/>
            <consortium name="The Broad Institute Genome Sequencing Center for Infectious Disease"/>
            <person name="Wu L."/>
            <person name="Ma J."/>
        </authorList>
    </citation>
    <scope>NUCLEOTIDE SEQUENCE [LARGE SCALE GENOMIC DNA]</scope>
    <source>
        <strain evidence="5">JCM 17459</strain>
    </source>
</reference>
<dbReference type="InterPro" id="IPR016181">
    <property type="entry name" value="Acyl_CoA_acyltransferase"/>
</dbReference>
<dbReference type="CDD" id="cd04301">
    <property type="entry name" value="NAT_SF"/>
    <property type="match status" value="1"/>
</dbReference>
<accession>A0ABP8EU83</accession>
<dbReference type="InterPro" id="IPR000182">
    <property type="entry name" value="GNAT_dom"/>
</dbReference>
<gene>
    <name evidence="4" type="ORF">GCM10022262_17750</name>
</gene>
<name>A0ABP8EU83_9MICO</name>
<organism evidence="4 5">
    <name type="scientific">Georgenia daeguensis</name>
    <dbReference type="NCBI Taxonomy" id="908355"/>
    <lineage>
        <taxon>Bacteria</taxon>
        <taxon>Bacillati</taxon>
        <taxon>Actinomycetota</taxon>
        <taxon>Actinomycetes</taxon>
        <taxon>Micrococcales</taxon>
        <taxon>Bogoriellaceae</taxon>
        <taxon>Georgenia</taxon>
    </lineage>
</organism>
<dbReference type="PANTHER" id="PTHR43877">
    <property type="entry name" value="AMINOALKYLPHOSPHONATE N-ACETYLTRANSFERASE-RELATED-RELATED"/>
    <property type="match status" value="1"/>
</dbReference>